<dbReference type="OrthoDB" id="3577251at2"/>
<evidence type="ECO:0000313" key="2">
    <source>
        <dbReference type="Proteomes" id="UP000318578"/>
    </source>
</evidence>
<comment type="caution">
    <text evidence="1">The sequence shown here is derived from an EMBL/GenBank/DDBJ whole genome shotgun (WGS) entry which is preliminary data.</text>
</comment>
<evidence type="ECO:0000313" key="1">
    <source>
        <dbReference type="EMBL" id="TVT18405.1"/>
    </source>
</evidence>
<reference evidence="1 2" key="1">
    <citation type="submission" date="2019-07" db="EMBL/GenBank/DDBJ databases">
        <title>New species of Amycolatopsis and Streptomyces.</title>
        <authorList>
            <person name="Duangmal K."/>
            <person name="Teo W.F.A."/>
            <person name="Lipun K."/>
        </authorList>
    </citation>
    <scope>NUCLEOTIDE SEQUENCE [LARGE SCALE GENOMIC DNA]</scope>
    <source>
        <strain evidence="1 2">JCM 30562</strain>
    </source>
</reference>
<gene>
    <name evidence="1" type="ORF">FNH06_27895</name>
</gene>
<dbReference type="Proteomes" id="UP000318578">
    <property type="component" value="Unassembled WGS sequence"/>
</dbReference>
<dbReference type="EMBL" id="VJZA01000061">
    <property type="protein sequence ID" value="TVT18405.1"/>
    <property type="molecule type" value="Genomic_DNA"/>
</dbReference>
<name>A0A558A2D2_9PSEU</name>
<protein>
    <submittedName>
        <fullName evidence="1">Uncharacterized protein</fullName>
    </submittedName>
</protein>
<accession>A0A558A2D2</accession>
<organism evidence="1 2">
    <name type="scientific">Amycolatopsis acidiphila</name>
    <dbReference type="NCBI Taxonomy" id="715473"/>
    <lineage>
        <taxon>Bacteria</taxon>
        <taxon>Bacillati</taxon>
        <taxon>Actinomycetota</taxon>
        <taxon>Actinomycetes</taxon>
        <taxon>Pseudonocardiales</taxon>
        <taxon>Pseudonocardiaceae</taxon>
        <taxon>Amycolatopsis</taxon>
    </lineage>
</organism>
<dbReference type="AlphaFoldDB" id="A0A558A2D2"/>
<keyword evidence="2" id="KW-1185">Reference proteome</keyword>
<sequence>MTEQLERRVTKLEDEMPEAIAVAQDARDHASMANILADGAFTVAQDVRATLRAHTRSLNALRETQVEHGQRLDRLEQKVDGLGRKVDEGFTMMSLGMSKITALITNIERG</sequence>
<proteinExistence type="predicted"/>
<dbReference type="RefSeq" id="WP_144642894.1">
    <property type="nucleotide sequence ID" value="NZ_BNAX01000003.1"/>
</dbReference>